<dbReference type="InterPro" id="IPR011095">
    <property type="entry name" value="Dala_Dala_lig_C"/>
</dbReference>
<dbReference type="GO" id="GO:0071555">
    <property type="term" value="P:cell wall organization"/>
    <property type="evidence" value="ECO:0007669"/>
    <property type="project" value="UniProtKB-KW"/>
</dbReference>
<dbReference type="InterPro" id="IPR011761">
    <property type="entry name" value="ATP-grasp"/>
</dbReference>
<dbReference type="Gene3D" id="3.40.50.20">
    <property type="match status" value="1"/>
</dbReference>
<dbReference type="SUPFAM" id="SSF52440">
    <property type="entry name" value="PreATP-grasp domain"/>
    <property type="match status" value="1"/>
</dbReference>
<dbReference type="PROSITE" id="PS50975">
    <property type="entry name" value="ATP_GRASP"/>
    <property type="match status" value="1"/>
</dbReference>
<dbReference type="InterPro" id="IPR013815">
    <property type="entry name" value="ATP_grasp_subdomain_1"/>
</dbReference>
<keyword evidence="2 5" id="KW-0436">Ligase</keyword>
<reference evidence="5" key="1">
    <citation type="journal article" date="2015" name="Proc. Natl. Acad. Sci. U.S.A.">
        <title>Networks of energetic and metabolic interactions define dynamics in microbial communities.</title>
        <authorList>
            <person name="Embree M."/>
            <person name="Liu J.K."/>
            <person name="Al-Bassam M.M."/>
            <person name="Zengler K."/>
        </authorList>
    </citation>
    <scope>NUCLEOTIDE SEQUENCE</scope>
</reference>
<evidence type="ECO:0000259" key="4">
    <source>
        <dbReference type="PROSITE" id="PS50975"/>
    </source>
</evidence>
<feature type="domain" description="ATP-grasp" evidence="4">
    <location>
        <begin position="120"/>
        <end position="324"/>
    </location>
</feature>
<dbReference type="AlphaFoldDB" id="A0A0W8FUQ9"/>
<dbReference type="Gene3D" id="3.30.1490.20">
    <property type="entry name" value="ATP-grasp fold, A domain"/>
    <property type="match status" value="1"/>
</dbReference>
<dbReference type="Gene3D" id="3.30.470.20">
    <property type="entry name" value="ATP-grasp fold, B domain"/>
    <property type="match status" value="1"/>
</dbReference>
<accession>A0A0W8FUQ9</accession>
<protein>
    <submittedName>
        <fullName evidence="5">D-alanine--d-alanine ligase</fullName>
        <ecNumber evidence="5">6.3.2.4</ecNumber>
    </submittedName>
</protein>
<dbReference type="GO" id="GO:0046872">
    <property type="term" value="F:metal ion binding"/>
    <property type="evidence" value="ECO:0007669"/>
    <property type="project" value="InterPro"/>
</dbReference>
<dbReference type="InterPro" id="IPR016185">
    <property type="entry name" value="PreATP-grasp_dom_sf"/>
</dbReference>
<evidence type="ECO:0000313" key="5">
    <source>
        <dbReference type="EMBL" id="KUG24446.1"/>
    </source>
</evidence>
<gene>
    <name evidence="5" type="ORF">ASZ90_005734</name>
</gene>
<dbReference type="EC" id="6.3.2.4" evidence="5"/>
<dbReference type="GO" id="GO:0005524">
    <property type="term" value="F:ATP binding"/>
    <property type="evidence" value="ECO:0007669"/>
    <property type="project" value="InterPro"/>
</dbReference>
<dbReference type="PANTHER" id="PTHR23132">
    <property type="entry name" value="D-ALANINE--D-ALANINE LIGASE"/>
    <property type="match status" value="1"/>
</dbReference>
<dbReference type="Pfam" id="PF07478">
    <property type="entry name" value="Dala_Dala_lig_C"/>
    <property type="match status" value="1"/>
</dbReference>
<sequence>MGRVTKKLKIGLTYDLRDDYIKEGYSLEETAEFDLPDTIEAIETVILDNGFQADRIGNIKALTRRLAAGNRWDLVFNIAEGMHGFGREAQVPALLEAFNIPYTFSDPLGNSVSLHKGITKQILRDLGIPTPDFAIINNVKDIEKINLPFPLFAKPVAEGTGKGITALSKISSRTNLNKVCRHLLKTFQQPVLVEIYLPGREFTVGILGTGKDARVLGALEVILRPDAEKNAYSYENKEHYDKLVQYLLVNDDEAQKAMEISLMAWRSLDLKDAGRIDLRSNVHGVPHFMEVNSLAGLNPVRSDLPILCSKIGMSYHKLISSIIKSALKRAKK</sequence>
<dbReference type="PANTHER" id="PTHR23132:SF23">
    <property type="entry name" value="D-ALANINE--D-ALANINE LIGASE B"/>
    <property type="match status" value="1"/>
</dbReference>
<proteinExistence type="inferred from homology"/>
<comment type="similarity">
    <text evidence="1">Belongs to the D-alanine--D-alanine ligase family.</text>
</comment>
<dbReference type="GO" id="GO:0008716">
    <property type="term" value="F:D-alanine-D-alanine ligase activity"/>
    <property type="evidence" value="ECO:0007669"/>
    <property type="project" value="UniProtKB-EC"/>
</dbReference>
<evidence type="ECO:0000256" key="3">
    <source>
        <dbReference type="ARBA" id="ARBA00023316"/>
    </source>
</evidence>
<keyword evidence="3" id="KW-0961">Cell wall biogenesis/degradation</keyword>
<comment type="caution">
    <text evidence="5">The sequence shown here is derived from an EMBL/GenBank/DDBJ whole genome shotgun (WGS) entry which is preliminary data.</text>
</comment>
<organism evidence="5">
    <name type="scientific">hydrocarbon metagenome</name>
    <dbReference type="NCBI Taxonomy" id="938273"/>
    <lineage>
        <taxon>unclassified sequences</taxon>
        <taxon>metagenomes</taxon>
        <taxon>ecological metagenomes</taxon>
    </lineage>
</organism>
<evidence type="ECO:0000256" key="2">
    <source>
        <dbReference type="ARBA" id="ARBA00022598"/>
    </source>
</evidence>
<name>A0A0W8FUQ9_9ZZZZ</name>
<dbReference type="EMBL" id="LNQE01000847">
    <property type="protein sequence ID" value="KUG24446.1"/>
    <property type="molecule type" value="Genomic_DNA"/>
</dbReference>
<evidence type="ECO:0000256" key="1">
    <source>
        <dbReference type="ARBA" id="ARBA00010871"/>
    </source>
</evidence>
<dbReference type="SUPFAM" id="SSF56059">
    <property type="entry name" value="Glutathione synthetase ATP-binding domain-like"/>
    <property type="match status" value="1"/>
</dbReference>